<dbReference type="EMBL" id="CADCWD010000093">
    <property type="protein sequence ID" value="CAA9548369.1"/>
    <property type="molecule type" value="Genomic_DNA"/>
</dbReference>
<accession>A0A6J4UHQ2</accession>
<feature type="compositionally biased region" description="Basic residues" evidence="1">
    <location>
        <begin position="62"/>
        <end position="75"/>
    </location>
</feature>
<gene>
    <name evidence="2" type="ORF">AVDCRST_MAG23-2756</name>
</gene>
<dbReference type="AlphaFoldDB" id="A0A6J4UHQ2"/>
<name>A0A6J4UHQ2_9SPHN</name>
<feature type="compositionally biased region" description="Basic and acidic residues" evidence="1">
    <location>
        <begin position="16"/>
        <end position="34"/>
    </location>
</feature>
<feature type="compositionally biased region" description="Basic and acidic residues" evidence="1">
    <location>
        <begin position="52"/>
        <end position="61"/>
    </location>
</feature>
<organism evidence="2">
    <name type="scientific">uncultured Sphingosinicella sp</name>
    <dbReference type="NCBI Taxonomy" id="478748"/>
    <lineage>
        <taxon>Bacteria</taxon>
        <taxon>Pseudomonadati</taxon>
        <taxon>Pseudomonadota</taxon>
        <taxon>Alphaproteobacteria</taxon>
        <taxon>Sphingomonadales</taxon>
        <taxon>Sphingosinicellaceae</taxon>
        <taxon>Sphingosinicella</taxon>
        <taxon>environmental samples</taxon>
    </lineage>
</organism>
<reference evidence="2" key="1">
    <citation type="submission" date="2020-02" db="EMBL/GenBank/DDBJ databases">
        <authorList>
            <person name="Meier V. D."/>
        </authorList>
    </citation>
    <scope>NUCLEOTIDE SEQUENCE</scope>
    <source>
        <strain evidence="2">AVDCRST_MAG23</strain>
    </source>
</reference>
<sequence>DWFGAGDPRTAGVGIRHRDGACGRAAGADRGDLHRARRRHGGEAQRHRRGHRESERRQGRDHPHRPVRRHPVKPRHILDAQPGDRGDCRRQPADAYPAGRRAQDAGREVRGRSRAGGGAEIYLGGFRDPGGGRL</sequence>
<proteinExistence type="predicted"/>
<feature type="compositionally biased region" description="Basic and acidic residues" evidence="1">
    <location>
        <begin position="101"/>
        <end position="111"/>
    </location>
</feature>
<feature type="non-terminal residue" evidence="2">
    <location>
        <position position="134"/>
    </location>
</feature>
<feature type="region of interest" description="Disordered" evidence="1">
    <location>
        <begin position="1"/>
        <end position="134"/>
    </location>
</feature>
<protein>
    <submittedName>
        <fullName evidence="2">PTS system permease (IIAMan), nitrogen regulatory IIA protein</fullName>
    </submittedName>
</protein>
<feature type="compositionally biased region" description="Basic and acidic residues" evidence="1">
    <location>
        <begin position="76"/>
        <end position="92"/>
    </location>
</feature>
<evidence type="ECO:0000313" key="2">
    <source>
        <dbReference type="EMBL" id="CAA9548369.1"/>
    </source>
</evidence>
<feature type="compositionally biased region" description="Basic residues" evidence="1">
    <location>
        <begin position="35"/>
        <end position="51"/>
    </location>
</feature>
<feature type="non-terminal residue" evidence="2">
    <location>
        <position position="1"/>
    </location>
</feature>
<evidence type="ECO:0000256" key="1">
    <source>
        <dbReference type="SAM" id="MobiDB-lite"/>
    </source>
</evidence>